<evidence type="ECO:0000259" key="8">
    <source>
        <dbReference type="Pfam" id="PF00108"/>
    </source>
</evidence>
<proteinExistence type="inferred from homology"/>
<feature type="active site" description="Acyl-thioester intermediate" evidence="6">
    <location>
        <position position="91"/>
    </location>
</feature>
<accession>A0AAV3EMC2</accession>
<name>A0AAV3EMC2_ALIFS</name>
<evidence type="ECO:0000256" key="3">
    <source>
        <dbReference type="ARBA" id="ARBA00022679"/>
    </source>
</evidence>
<comment type="pathway">
    <text evidence="1">Lipid metabolism.</text>
</comment>
<dbReference type="PROSITE" id="PS00098">
    <property type="entry name" value="THIOLASE_1"/>
    <property type="match status" value="1"/>
</dbReference>
<evidence type="ECO:0000256" key="6">
    <source>
        <dbReference type="PIRSR" id="PIRSR000429-1"/>
    </source>
</evidence>
<dbReference type="EMBL" id="AHIH01000013">
    <property type="protein sequence ID" value="EHN68100.1"/>
    <property type="molecule type" value="Genomic_DNA"/>
</dbReference>
<dbReference type="InterPro" id="IPR016039">
    <property type="entry name" value="Thiolase-like"/>
</dbReference>
<dbReference type="GO" id="GO:0010124">
    <property type="term" value="P:phenylacetate catabolic process"/>
    <property type="evidence" value="ECO:0007669"/>
    <property type="project" value="TreeGrafter"/>
</dbReference>
<dbReference type="AlphaFoldDB" id="A0AAV3EMC2"/>
<feature type="domain" description="Thiolase N-terminal" evidence="8">
    <location>
        <begin position="5"/>
        <end position="255"/>
    </location>
</feature>
<dbReference type="PIRSF" id="PIRSF000429">
    <property type="entry name" value="Ac-CoA_Ac_transf"/>
    <property type="match status" value="1"/>
</dbReference>
<evidence type="ECO:0000256" key="4">
    <source>
        <dbReference type="ARBA" id="ARBA00023315"/>
    </source>
</evidence>
<dbReference type="Pfam" id="PF00108">
    <property type="entry name" value="Thiolase_N"/>
    <property type="match status" value="1"/>
</dbReference>
<dbReference type="InterPro" id="IPR020616">
    <property type="entry name" value="Thiolase_N"/>
</dbReference>
<evidence type="ECO:0000256" key="1">
    <source>
        <dbReference type="ARBA" id="ARBA00005189"/>
    </source>
</evidence>
<evidence type="ECO:0000313" key="10">
    <source>
        <dbReference type="EMBL" id="EHN68100.1"/>
    </source>
</evidence>
<organism evidence="10 11">
    <name type="scientific">Aliivibrio fischeri SR5</name>
    <dbReference type="NCBI Taxonomy" id="1088719"/>
    <lineage>
        <taxon>Bacteria</taxon>
        <taxon>Pseudomonadati</taxon>
        <taxon>Pseudomonadota</taxon>
        <taxon>Gammaproteobacteria</taxon>
        <taxon>Vibrionales</taxon>
        <taxon>Vibrionaceae</taxon>
        <taxon>Aliivibrio</taxon>
    </lineage>
</organism>
<dbReference type="SUPFAM" id="SSF53901">
    <property type="entry name" value="Thiolase-like"/>
    <property type="match status" value="2"/>
</dbReference>
<dbReference type="EC" id="2.3.1.16" evidence="5"/>
<keyword evidence="4 7" id="KW-0012">Acyltransferase</keyword>
<evidence type="ECO:0000256" key="7">
    <source>
        <dbReference type="RuleBase" id="RU003557"/>
    </source>
</evidence>
<dbReference type="NCBIfam" id="NF006510">
    <property type="entry name" value="PRK08947.1"/>
    <property type="match status" value="1"/>
</dbReference>
<dbReference type="InterPro" id="IPR020610">
    <property type="entry name" value="Thiolase_AS"/>
</dbReference>
<dbReference type="InterPro" id="IPR020615">
    <property type="entry name" value="Thiolase_acyl_enz_int_AS"/>
</dbReference>
<evidence type="ECO:0000259" key="9">
    <source>
        <dbReference type="Pfam" id="PF02803"/>
    </source>
</evidence>
<dbReference type="PANTHER" id="PTHR43853:SF11">
    <property type="entry name" value="3-KETOACYL-COA THIOLASE FADA"/>
    <property type="match status" value="1"/>
</dbReference>
<dbReference type="NCBIfam" id="TIGR01930">
    <property type="entry name" value="AcCoA-C-Actrans"/>
    <property type="match status" value="1"/>
</dbReference>
<dbReference type="InterPro" id="IPR020613">
    <property type="entry name" value="Thiolase_CS"/>
</dbReference>
<dbReference type="PANTHER" id="PTHR43853">
    <property type="entry name" value="3-KETOACYL-COA THIOLASE, PEROXISOMAL"/>
    <property type="match status" value="1"/>
</dbReference>
<dbReference type="FunFam" id="3.40.47.10:FF:000010">
    <property type="entry name" value="Acetyl-CoA acetyltransferase (Thiolase)"/>
    <property type="match status" value="1"/>
</dbReference>
<feature type="domain" description="Thiolase C-terminal" evidence="9">
    <location>
        <begin position="263"/>
        <end position="386"/>
    </location>
</feature>
<protein>
    <recommendedName>
        <fullName evidence="5">acetyl-CoA C-acyltransferase</fullName>
        <ecNumber evidence="5">2.3.1.16</ecNumber>
    </recommendedName>
</protein>
<dbReference type="Gene3D" id="3.40.47.10">
    <property type="match status" value="2"/>
</dbReference>
<dbReference type="GO" id="GO:0006635">
    <property type="term" value="P:fatty acid beta-oxidation"/>
    <property type="evidence" value="ECO:0007669"/>
    <property type="project" value="TreeGrafter"/>
</dbReference>
<dbReference type="CDD" id="cd00751">
    <property type="entry name" value="thiolase"/>
    <property type="match status" value="1"/>
</dbReference>
<keyword evidence="3 7" id="KW-0808">Transferase</keyword>
<dbReference type="Proteomes" id="UP000004521">
    <property type="component" value="Chromosome II"/>
</dbReference>
<dbReference type="GO" id="GO:0003988">
    <property type="term" value="F:acetyl-CoA C-acyltransferase activity"/>
    <property type="evidence" value="ECO:0007669"/>
    <property type="project" value="UniProtKB-EC"/>
</dbReference>
<evidence type="ECO:0000256" key="2">
    <source>
        <dbReference type="ARBA" id="ARBA00010982"/>
    </source>
</evidence>
<dbReference type="InterPro" id="IPR020617">
    <property type="entry name" value="Thiolase_C"/>
</dbReference>
<feature type="active site" description="Proton acceptor" evidence="6">
    <location>
        <position position="373"/>
    </location>
</feature>
<gene>
    <name evidence="10" type="primary">fadA</name>
    <name evidence="10" type="ORF">VFSR5_A0682</name>
</gene>
<dbReference type="Pfam" id="PF02803">
    <property type="entry name" value="Thiolase_C"/>
    <property type="match status" value="1"/>
</dbReference>
<sequence>MTKAVIVDFVRTPMGKSKNGVFRNIRADKLSAHLIKALMERNPEVDSLDVEDVVWGCVQQTLEQGANLAKIVALQAGLPVEVTGTTVNRLCGSSMDALHIAARQIKAGEGDVFIVGGVEHMGHVPMTHGVDLSGPSDFVMAQASAAMGLTAEALAKLNHISRQEQDELGVRSHKLSLEAQNKGYFKDQIVPTPGHDEMGAPIIVDKDEVIREDATIESFSKLRPCFDPSPAGTVTPATSSALSDGASALLVMSEEKAKSLGLTIRAEIISMATAGVPAAIMGIGPVPASDKALKRAGLTLNDIDKFELNEAFGAQAISCIRKMELTNRMDDINMHGGAIALGHPLGCSGSRIVGSVINVLETHGGEYGLATMCIGFGQGIATVVKKYKN</sequence>
<dbReference type="PROSITE" id="PS00737">
    <property type="entry name" value="THIOLASE_2"/>
    <property type="match status" value="1"/>
</dbReference>
<dbReference type="InterPro" id="IPR002155">
    <property type="entry name" value="Thiolase"/>
</dbReference>
<comment type="caution">
    <text evidence="10">The sequence shown here is derived from an EMBL/GenBank/DDBJ whole genome shotgun (WGS) entry which is preliminary data.</text>
</comment>
<dbReference type="RefSeq" id="WP_005423064.1">
    <property type="nucleotide sequence ID" value="NZ_CM001401.1"/>
</dbReference>
<comment type="similarity">
    <text evidence="2 7">Belongs to the thiolase-like superfamily. Thiolase family.</text>
</comment>
<dbReference type="PROSITE" id="PS00099">
    <property type="entry name" value="THIOLASE_3"/>
    <property type="match status" value="1"/>
</dbReference>
<evidence type="ECO:0000313" key="11">
    <source>
        <dbReference type="Proteomes" id="UP000004521"/>
    </source>
</evidence>
<dbReference type="GO" id="GO:0005737">
    <property type="term" value="C:cytoplasm"/>
    <property type="evidence" value="ECO:0007669"/>
    <property type="project" value="UniProtKB-ARBA"/>
</dbReference>
<dbReference type="InterPro" id="IPR050215">
    <property type="entry name" value="Thiolase-like_sf_Thiolase"/>
</dbReference>
<reference evidence="10 11" key="1">
    <citation type="journal article" date="2012" name="J. Bacteriol.">
        <title>Draft Genome Sequence of Vibrio fischeri SR5, a Strain Isolated from the Light Organ of the Mediterranean Squid Sepiola robusta.</title>
        <authorList>
            <person name="Gyllborg M.C."/>
            <person name="Sahl J.W."/>
            <person name="Cronin D.C.III."/>
            <person name="Rasko D.A."/>
            <person name="Mandel M.J."/>
        </authorList>
    </citation>
    <scope>NUCLEOTIDE SEQUENCE [LARGE SCALE GENOMIC DNA]</scope>
    <source>
        <strain evidence="10 11">SR5</strain>
    </source>
</reference>
<feature type="active site" description="Proton acceptor" evidence="6">
    <location>
        <position position="343"/>
    </location>
</feature>
<evidence type="ECO:0000256" key="5">
    <source>
        <dbReference type="ARBA" id="ARBA00024073"/>
    </source>
</evidence>